<comment type="catalytic activity">
    <reaction evidence="1">
        <text>a 1,2-diacyl-sn-glycero-3-phosphate + CTP + H(+) = a CDP-1,2-diacyl-sn-glycerol + diphosphate</text>
        <dbReference type="Rhea" id="RHEA:16229"/>
        <dbReference type="ChEBI" id="CHEBI:15378"/>
        <dbReference type="ChEBI" id="CHEBI:33019"/>
        <dbReference type="ChEBI" id="CHEBI:37563"/>
        <dbReference type="ChEBI" id="CHEBI:58332"/>
        <dbReference type="ChEBI" id="CHEBI:58608"/>
        <dbReference type="EC" id="2.7.7.41"/>
    </reaction>
</comment>
<keyword evidence="10" id="KW-0808">Transferase</keyword>
<evidence type="ECO:0000256" key="17">
    <source>
        <dbReference type="ARBA" id="ARBA00023264"/>
    </source>
</evidence>
<evidence type="ECO:0000256" key="4">
    <source>
        <dbReference type="ARBA" id="ARBA00005189"/>
    </source>
</evidence>
<comment type="pathway">
    <text evidence="3">Phospholipid metabolism; CDP-diacylglycerol biosynthesis; CDP-diacylglycerol from sn-glycerol 3-phosphate: step 3/3.</text>
</comment>
<evidence type="ECO:0000256" key="3">
    <source>
        <dbReference type="ARBA" id="ARBA00005119"/>
    </source>
</evidence>
<evidence type="ECO:0000256" key="12">
    <source>
        <dbReference type="ARBA" id="ARBA00022695"/>
    </source>
</evidence>
<evidence type="ECO:0000256" key="5">
    <source>
        <dbReference type="ARBA" id="ARBA00010185"/>
    </source>
</evidence>
<dbReference type="GO" id="GO:0005886">
    <property type="term" value="C:plasma membrane"/>
    <property type="evidence" value="ECO:0007669"/>
    <property type="project" value="UniProtKB-SubCell"/>
</dbReference>
<evidence type="ECO:0000256" key="1">
    <source>
        <dbReference type="ARBA" id="ARBA00001698"/>
    </source>
</evidence>
<feature type="transmembrane region" description="Helical" evidence="24">
    <location>
        <begin position="15"/>
        <end position="37"/>
    </location>
</feature>
<dbReference type="Pfam" id="PF01148">
    <property type="entry name" value="CTP_transf_1"/>
    <property type="match status" value="1"/>
</dbReference>
<name>A0A934JAF0_9BACL</name>
<dbReference type="RefSeq" id="WP_199020956.1">
    <property type="nucleotide sequence ID" value="NZ_JAELUP010000103.1"/>
</dbReference>
<feature type="transmembrane region" description="Helical" evidence="24">
    <location>
        <begin position="108"/>
        <end position="125"/>
    </location>
</feature>
<evidence type="ECO:0000256" key="13">
    <source>
        <dbReference type="ARBA" id="ARBA00022989"/>
    </source>
</evidence>
<evidence type="ECO:0000256" key="20">
    <source>
        <dbReference type="ARBA" id="ARBA00032253"/>
    </source>
</evidence>
<keyword evidence="8" id="KW-1003">Cell membrane</keyword>
<keyword evidence="13 24" id="KW-1133">Transmembrane helix</keyword>
<dbReference type="GO" id="GO:0016024">
    <property type="term" value="P:CDP-diacylglycerol biosynthetic process"/>
    <property type="evidence" value="ECO:0007669"/>
    <property type="project" value="TreeGrafter"/>
</dbReference>
<organism evidence="25 26">
    <name type="scientific">Paenibacillus roseus</name>
    <dbReference type="NCBI Taxonomy" id="2798579"/>
    <lineage>
        <taxon>Bacteria</taxon>
        <taxon>Bacillati</taxon>
        <taxon>Bacillota</taxon>
        <taxon>Bacilli</taxon>
        <taxon>Bacillales</taxon>
        <taxon>Paenibacillaceae</taxon>
        <taxon>Paenibacillus</taxon>
    </lineage>
</organism>
<evidence type="ECO:0000256" key="16">
    <source>
        <dbReference type="ARBA" id="ARBA00023209"/>
    </source>
</evidence>
<keyword evidence="11 24" id="KW-0812">Transmembrane</keyword>
<evidence type="ECO:0000256" key="19">
    <source>
        <dbReference type="ARBA" id="ARBA00031825"/>
    </source>
</evidence>
<dbReference type="AlphaFoldDB" id="A0A934JAF0"/>
<evidence type="ECO:0000256" key="24">
    <source>
        <dbReference type="SAM" id="Phobius"/>
    </source>
</evidence>
<evidence type="ECO:0000256" key="8">
    <source>
        <dbReference type="ARBA" id="ARBA00022475"/>
    </source>
</evidence>
<evidence type="ECO:0000256" key="21">
    <source>
        <dbReference type="ARBA" id="ARBA00032396"/>
    </source>
</evidence>
<evidence type="ECO:0000256" key="6">
    <source>
        <dbReference type="ARBA" id="ARBA00012487"/>
    </source>
</evidence>
<dbReference type="EMBL" id="JAELUP010000103">
    <property type="protein sequence ID" value="MBJ6363412.1"/>
    <property type="molecule type" value="Genomic_DNA"/>
</dbReference>
<evidence type="ECO:0000313" key="25">
    <source>
        <dbReference type="EMBL" id="MBJ6363412.1"/>
    </source>
</evidence>
<comment type="similarity">
    <text evidence="5">Belongs to the CDS family.</text>
</comment>
<keyword evidence="16" id="KW-0594">Phospholipid biosynthesis</keyword>
<feature type="transmembrane region" description="Helical" evidence="24">
    <location>
        <begin position="174"/>
        <end position="193"/>
    </location>
</feature>
<accession>A0A934JAF0</accession>
<comment type="subcellular location">
    <subcellularLocation>
        <location evidence="2">Cell membrane</location>
        <topology evidence="2">Multi-pass membrane protein</topology>
    </subcellularLocation>
</comment>
<comment type="caution">
    <text evidence="25">The sequence shown here is derived from an EMBL/GenBank/DDBJ whole genome shotgun (WGS) entry which is preliminary data.</text>
</comment>
<dbReference type="PANTHER" id="PTHR46382">
    <property type="entry name" value="PHOSPHATIDATE CYTIDYLYLTRANSFERASE"/>
    <property type="match status" value="1"/>
</dbReference>
<evidence type="ECO:0000256" key="14">
    <source>
        <dbReference type="ARBA" id="ARBA00023098"/>
    </source>
</evidence>
<evidence type="ECO:0000256" key="2">
    <source>
        <dbReference type="ARBA" id="ARBA00004651"/>
    </source>
</evidence>
<evidence type="ECO:0000313" key="26">
    <source>
        <dbReference type="Proteomes" id="UP000640274"/>
    </source>
</evidence>
<keyword evidence="15 24" id="KW-0472">Membrane</keyword>
<feature type="transmembrane region" description="Helical" evidence="24">
    <location>
        <begin position="199"/>
        <end position="219"/>
    </location>
</feature>
<evidence type="ECO:0000256" key="7">
    <source>
        <dbReference type="ARBA" id="ARBA00019373"/>
    </source>
</evidence>
<evidence type="ECO:0000256" key="18">
    <source>
        <dbReference type="ARBA" id="ARBA00029893"/>
    </source>
</evidence>
<proteinExistence type="inferred from homology"/>
<evidence type="ECO:0000256" key="11">
    <source>
        <dbReference type="ARBA" id="ARBA00022692"/>
    </source>
</evidence>
<feature type="transmembrane region" description="Helical" evidence="24">
    <location>
        <begin position="131"/>
        <end position="153"/>
    </location>
</feature>
<sequence>MKQRILTGVVAGTGFIALLLIGGWAYIGLLLLLALIGYHEFVRMNGLTWSHPAALTGSLATIAIVWPWQFAGSQAPPLDSLMWWIMLILLVWTVITKNKTTIDHAANLLLGVLYIGFGFSAMIDVRLMDEYGLLATFLAFSCIWSSDIGAYFFGRAFGRTKLWPAISPNKTIEGSIGGIVLSLVVAALFALLAPKFISMGHALAIGAVSAIAGQMGDLIQSAYKRVRGIKDTGSLLPGHGGVLDRCDSWLIVYPILVFTGLLT</sequence>
<keyword evidence="26" id="KW-1185">Reference proteome</keyword>
<keyword evidence="14" id="KW-0443">Lipid metabolism</keyword>
<keyword evidence="12 25" id="KW-0548">Nucleotidyltransferase</keyword>
<feature type="transmembrane region" description="Helical" evidence="24">
    <location>
        <begin position="49"/>
        <end position="68"/>
    </location>
</feature>
<keyword evidence="17" id="KW-1208">Phospholipid metabolism</keyword>
<evidence type="ECO:0000256" key="9">
    <source>
        <dbReference type="ARBA" id="ARBA00022516"/>
    </source>
</evidence>
<gene>
    <name evidence="25" type="ORF">JFN88_19590</name>
</gene>
<reference evidence="25" key="1">
    <citation type="submission" date="2020-12" db="EMBL/GenBank/DDBJ databases">
        <authorList>
            <person name="Huq M.A."/>
        </authorList>
    </citation>
    <scope>NUCLEOTIDE SEQUENCE</scope>
    <source>
        <strain evidence="25">MAHUQ-46</strain>
    </source>
</reference>
<dbReference type="Proteomes" id="UP000640274">
    <property type="component" value="Unassembled WGS sequence"/>
</dbReference>
<evidence type="ECO:0000256" key="15">
    <source>
        <dbReference type="ARBA" id="ARBA00023136"/>
    </source>
</evidence>
<dbReference type="EC" id="2.7.7.41" evidence="6"/>
<evidence type="ECO:0000256" key="10">
    <source>
        <dbReference type="ARBA" id="ARBA00022679"/>
    </source>
</evidence>
<evidence type="ECO:0000256" key="22">
    <source>
        <dbReference type="ARBA" id="ARBA00032743"/>
    </source>
</evidence>
<dbReference type="GO" id="GO:0004605">
    <property type="term" value="F:phosphatidate cytidylyltransferase activity"/>
    <property type="evidence" value="ECO:0007669"/>
    <property type="project" value="UniProtKB-EC"/>
</dbReference>
<keyword evidence="9" id="KW-0444">Lipid biosynthesis</keyword>
<feature type="transmembrane region" description="Helical" evidence="24">
    <location>
        <begin position="80"/>
        <end position="96"/>
    </location>
</feature>
<comment type="pathway">
    <text evidence="4">Lipid metabolism.</text>
</comment>
<dbReference type="PANTHER" id="PTHR46382:SF1">
    <property type="entry name" value="PHOSPHATIDATE CYTIDYLYLTRANSFERASE"/>
    <property type="match status" value="1"/>
</dbReference>
<evidence type="ECO:0000256" key="23">
    <source>
        <dbReference type="ARBA" id="ARBA00033406"/>
    </source>
</evidence>
<protein>
    <recommendedName>
        <fullName evidence="7">Phosphatidate cytidylyltransferase</fullName>
        <ecNumber evidence="6">2.7.7.41</ecNumber>
    </recommendedName>
    <alternativeName>
        <fullName evidence="20">CDP-DAG synthase</fullName>
    </alternativeName>
    <alternativeName>
        <fullName evidence="22">CDP-DG synthase</fullName>
    </alternativeName>
    <alternativeName>
        <fullName evidence="18">CDP-diacylglycerol synthase</fullName>
    </alternativeName>
    <alternativeName>
        <fullName evidence="21">CDP-diglyceride pyrophosphorylase</fullName>
    </alternativeName>
    <alternativeName>
        <fullName evidence="23">CDP-diglyceride synthase</fullName>
    </alternativeName>
    <alternativeName>
        <fullName evidence="19">CTP:phosphatidate cytidylyltransferase</fullName>
    </alternativeName>
</protein>